<comment type="caution">
    <text evidence="1">The sequence shown here is derived from an EMBL/GenBank/DDBJ whole genome shotgun (WGS) entry which is preliminary data.</text>
</comment>
<gene>
    <name evidence="1" type="ORF">TNIN_34361</name>
</gene>
<dbReference type="Proteomes" id="UP000886998">
    <property type="component" value="Unassembled WGS sequence"/>
</dbReference>
<dbReference type="EMBL" id="BMAV01011512">
    <property type="protein sequence ID" value="GFY57431.1"/>
    <property type="molecule type" value="Genomic_DNA"/>
</dbReference>
<accession>A0A8X6XTS6</accession>
<sequence length="127" mass="14699">MVRCIGPKSPFSSVYANTFREFRVPDIKGGGKYNKRKRNIMESIFSIRFFLTNANEKKLHFVKVALRAGRRGGVKYCDGKKYLRNLQKQTQAYCDIWIRKEKPDQGGPVRTTDLTFVMYLDILLLAA</sequence>
<dbReference type="AlphaFoldDB" id="A0A8X6XTS6"/>
<evidence type="ECO:0000313" key="2">
    <source>
        <dbReference type="Proteomes" id="UP000886998"/>
    </source>
</evidence>
<reference evidence="1" key="1">
    <citation type="submission" date="2020-08" db="EMBL/GenBank/DDBJ databases">
        <title>Multicomponent nature underlies the extraordinary mechanical properties of spider dragline silk.</title>
        <authorList>
            <person name="Kono N."/>
            <person name="Nakamura H."/>
            <person name="Mori M."/>
            <person name="Yoshida Y."/>
            <person name="Ohtoshi R."/>
            <person name="Malay A.D."/>
            <person name="Moran D.A.P."/>
            <person name="Tomita M."/>
            <person name="Numata K."/>
            <person name="Arakawa K."/>
        </authorList>
    </citation>
    <scope>NUCLEOTIDE SEQUENCE</scope>
</reference>
<protein>
    <submittedName>
        <fullName evidence="1">Uncharacterized protein</fullName>
    </submittedName>
</protein>
<evidence type="ECO:0000313" key="1">
    <source>
        <dbReference type="EMBL" id="GFY57431.1"/>
    </source>
</evidence>
<organism evidence="1 2">
    <name type="scientific">Trichonephila inaurata madagascariensis</name>
    <dbReference type="NCBI Taxonomy" id="2747483"/>
    <lineage>
        <taxon>Eukaryota</taxon>
        <taxon>Metazoa</taxon>
        <taxon>Ecdysozoa</taxon>
        <taxon>Arthropoda</taxon>
        <taxon>Chelicerata</taxon>
        <taxon>Arachnida</taxon>
        <taxon>Araneae</taxon>
        <taxon>Araneomorphae</taxon>
        <taxon>Entelegynae</taxon>
        <taxon>Araneoidea</taxon>
        <taxon>Nephilidae</taxon>
        <taxon>Trichonephila</taxon>
        <taxon>Trichonephila inaurata</taxon>
    </lineage>
</organism>
<keyword evidence="2" id="KW-1185">Reference proteome</keyword>
<name>A0A8X6XTS6_9ARAC</name>
<proteinExistence type="predicted"/>